<dbReference type="RefSeq" id="WP_264144059.1">
    <property type="nucleotide sequence ID" value="NZ_JAOYEY010000048.1"/>
</dbReference>
<dbReference type="Proteomes" id="UP001526147">
    <property type="component" value="Unassembled WGS sequence"/>
</dbReference>
<gene>
    <name evidence="3" type="ORF">OIH86_19485</name>
</gene>
<organism evidence="3 4">
    <name type="scientific">Metabacillus halosaccharovorans</name>
    <dbReference type="NCBI Taxonomy" id="930124"/>
    <lineage>
        <taxon>Bacteria</taxon>
        <taxon>Bacillati</taxon>
        <taxon>Bacillota</taxon>
        <taxon>Bacilli</taxon>
        <taxon>Bacillales</taxon>
        <taxon>Bacillaceae</taxon>
        <taxon>Metabacillus</taxon>
    </lineage>
</organism>
<evidence type="ECO:0000313" key="4">
    <source>
        <dbReference type="Proteomes" id="UP001526147"/>
    </source>
</evidence>
<comment type="caution">
    <text evidence="3">The sequence shown here is derived from an EMBL/GenBank/DDBJ whole genome shotgun (WGS) entry which is preliminary data.</text>
</comment>
<keyword evidence="1" id="KW-0472">Membrane</keyword>
<evidence type="ECO:0000313" key="3">
    <source>
        <dbReference type="EMBL" id="MCV9887832.1"/>
    </source>
</evidence>
<evidence type="ECO:0000259" key="2">
    <source>
        <dbReference type="Pfam" id="PF07853"/>
    </source>
</evidence>
<feature type="transmembrane region" description="Helical" evidence="1">
    <location>
        <begin position="21"/>
        <end position="43"/>
    </location>
</feature>
<keyword evidence="1" id="KW-0812">Transmembrane</keyword>
<name>A0ABT3DMK0_9BACI</name>
<dbReference type="EMBL" id="JAOYEY010000048">
    <property type="protein sequence ID" value="MCV9887832.1"/>
    <property type="molecule type" value="Genomic_DNA"/>
</dbReference>
<proteinExistence type="predicted"/>
<sequence length="168" mass="19430">MSTSWKRPKIHIKKTKSEWTWDVIGYALYLGSLIFLMVVWNMLPDEVPAHYNAIGEVDRWGSKWEFLILPMIGAFLLVFLQLIEKYPEVHNYPARLNESNAEKFYLLSRKLVNQLKNICLILFALIIYESASIALGWGTGFSKWFLPLTILGTGIPIIIGVMKQRKIK</sequence>
<evidence type="ECO:0000256" key="1">
    <source>
        <dbReference type="SAM" id="Phobius"/>
    </source>
</evidence>
<keyword evidence="4" id="KW-1185">Reference proteome</keyword>
<reference evidence="3 4" key="1">
    <citation type="submission" date="2022-10" db="EMBL/GenBank/DDBJ databases">
        <title>Draft genome assembly of moderately radiation resistant bacterium Metabacillus halosaccharovorans.</title>
        <authorList>
            <person name="Pal S."/>
            <person name="Gopinathan A."/>
        </authorList>
    </citation>
    <scope>NUCLEOTIDE SEQUENCE [LARGE SCALE GENOMIC DNA]</scope>
    <source>
        <strain evidence="3 4">VITHBRA001</strain>
    </source>
</reference>
<feature type="transmembrane region" description="Helical" evidence="1">
    <location>
        <begin position="118"/>
        <end position="138"/>
    </location>
</feature>
<dbReference type="Pfam" id="PF07853">
    <property type="entry name" value="DUF1648"/>
    <property type="match status" value="1"/>
</dbReference>
<feature type="domain" description="DUF1648" evidence="2">
    <location>
        <begin position="28"/>
        <end position="73"/>
    </location>
</feature>
<feature type="transmembrane region" description="Helical" evidence="1">
    <location>
        <begin position="63"/>
        <end position="83"/>
    </location>
</feature>
<accession>A0ABT3DMK0</accession>
<dbReference type="InterPro" id="IPR012867">
    <property type="entry name" value="DUF1648"/>
</dbReference>
<protein>
    <submittedName>
        <fullName evidence="3">DUF1648 domain-containing protein</fullName>
    </submittedName>
</protein>
<keyword evidence="1" id="KW-1133">Transmembrane helix</keyword>
<feature type="transmembrane region" description="Helical" evidence="1">
    <location>
        <begin position="144"/>
        <end position="162"/>
    </location>
</feature>